<evidence type="ECO:0000313" key="2">
    <source>
        <dbReference type="Proteomes" id="UP000016511"/>
    </source>
</evidence>
<evidence type="ECO:0000313" key="1">
    <source>
        <dbReference type="EMBL" id="ERI08717.1"/>
    </source>
</evidence>
<dbReference type="STRING" id="649747.HMPREF0083_03191"/>
<protein>
    <submittedName>
        <fullName evidence="1">50S ribosomal protein L33 domain protein</fullName>
    </submittedName>
</protein>
<dbReference type="AlphaFoldDB" id="U1Y994"/>
<reference evidence="1 2" key="1">
    <citation type="submission" date="2013-08" db="EMBL/GenBank/DDBJ databases">
        <authorList>
            <person name="Weinstock G."/>
            <person name="Sodergren E."/>
            <person name="Wylie T."/>
            <person name="Fulton L."/>
            <person name="Fulton R."/>
            <person name="Fronick C."/>
            <person name="O'Laughlin M."/>
            <person name="Godfrey J."/>
            <person name="Miner T."/>
            <person name="Herter B."/>
            <person name="Appelbaum E."/>
            <person name="Cordes M."/>
            <person name="Lek S."/>
            <person name="Wollam A."/>
            <person name="Pepin K.H."/>
            <person name="Palsikar V.B."/>
            <person name="Mitreva M."/>
            <person name="Wilson R.K."/>
        </authorList>
    </citation>
    <scope>NUCLEOTIDE SEQUENCE [LARGE SCALE GENOMIC DNA]</scope>
    <source>
        <strain evidence="1 2">ATCC 12856</strain>
    </source>
</reference>
<sequence length="58" mass="7004">MIPLLIRQQNSDSLKQKKHDPFLHFSERIMLFCVQDNVHFERCKLLFISENMECKINP</sequence>
<name>U1Y994_ANEAE</name>
<dbReference type="GO" id="GO:0005840">
    <property type="term" value="C:ribosome"/>
    <property type="evidence" value="ECO:0007669"/>
    <property type="project" value="UniProtKB-KW"/>
</dbReference>
<gene>
    <name evidence="1" type="ORF">HMPREF0083_03191</name>
</gene>
<keyword evidence="1" id="KW-0689">Ribosomal protein</keyword>
<dbReference type="HOGENOM" id="CLU_2969240_0_0_9"/>
<organism evidence="1 2">
    <name type="scientific">Aneurinibacillus aneurinilyticus ATCC 12856</name>
    <dbReference type="NCBI Taxonomy" id="649747"/>
    <lineage>
        <taxon>Bacteria</taxon>
        <taxon>Bacillati</taxon>
        <taxon>Bacillota</taxon>
        <taxon>Bacilli</taxon>
        <taxon>Bacillales</taxon>
        <taxon>Paenibacillaceae</taxon>
        <taxon>Aneurinibacillus group</taxon>
        <taxon>Aneurinibacillus</taxon>
    </lineage>
</organism>
<keyword evidence="1" id="KW-0687">Ribonucleoprotein</keyword>
<keyword evidence="2" id="KW-1185">Reference proteome</keyword>
<dbReference type="EMBL" id="AWSJ01000194">
    <property type="protein sequence ID" value="ERI08717.1"/>
    <property type="molecule type" value="Genomic_DNA"/>
</dbReference>
<accession>U1Y994</accession>
<proteinExistence type="predicted"/>
<comment type="caution">
    <text evidence="1">The sequence shown here is derived from an EMBL/GenBank/DDBJ whole genome shotgun (WGS) entry which is preliminary data.</text>
</comment>
<dbReference type="Proteomes" id="UP000016511">
    <property type="component" value="Unassembled WGS sequence"/>
</dbReference>